<evidence type="ECO:0000256" key="5">
    <source>
        <dbReference type="ARBA" id="ARBA00023136"/>
    </source>
</evidence>
<reference evidence="8 9" key="1">
    <citation type="journal article" date="2021" name="Nat. Commun.">
        <title>Incipient diploidization of the medicinal plant Perilla within 10,000 years.</title>
        <authorList>
            <person name="Zhang Y."/>
            <person name="Shen Q."/>
            <person name="Leng L."/>
            <person name="Zhang D."/>
            <person name="Chen S."/>
            <person name="Shi Y."/>
            <person name="Ning Z."/>
            <person name="Chen S."/>
        </authorList>
    </citation>
    <scope>NUCLEOTIDE SEQUENCE [LARGE SCALE GENOMIC DNA]</scope>
    <source>
        <strain evidence="9">cv. PC099</strain>
    </source>
</reference>
<dbReference type="GO" id="GO:0032977">
    <property type="term" value="F:membrane insertase activity"/>
    <property type="evidence" value="ECO:0007669"/>
    <property type="project" value="InterPro"/>
</dbReference>
<dbReference type="Proteomes" id="UP001190926">
    <property type="component" value="Unassembled WGS sequence"/>
</dbReference>
<comment type="subcellular location">
    <subcellularLocation>
        <location evidence="1 6">Membrane</location>
        <topology evidence="1 6">Multi-pass membrane protein</topology>
    </subcellularLocation>
</comment>
<evidence type="ECO:0000313" key="8">
    <source>
        <dbReference type="EMBL" id="KAH6821521.1"/>
    </source>
</evidence>
<evidence type="ECO:0000313" key="9">
    <source>
        <dbReference type="Proteomes" id="UP001190926"/>
    </source>
</evidence>
<keyword evidence="4" id="KW-1133">Transmembrane helix</keyword>
<dbReference type="GO" id="GO:0032979">
    <property type="term" value="P:protein insertion into mitochondrial inner membrane from matrix"/>
    <property type="evidence" value="ECO:0007669"/>
    <property type="project" value="TreeGrafter"/>
</dbReference>
<gene>
    <name evidence="8" type="ORF">C2S53_019101</name>
</gene>
<dbReference type="PANTHER" id="PTHR12428">
    <property type="entry name" value="OXA1"/>
    <property type="match status" value="1"/>
</dbReference>
<evidence type="ECO:0000256" key="2">
    <source>
        <dbReference type="ARBA" id="ARBA00010583"/>
    </source>
</evidence>
<comment type="similarity">
    <text evidence="6">Belongs to the OXA1/ALB3/YidC family.</text>
</comment>
<dbReference type="PANTHER" id="PTHR12428:SF34">
    <property type="entry name" value="MITOCHONDRIAL INNER MEMBRANE PROTEIN OXA1-LIKE"/>
    <property type="match status" value="1"/>
</dbReference>
<dbReference type="EMBL" id="SDAM02002078">
    <property type="protein sequence ID" value="KAH6821521.1"/>
    <property type="molecule type" value="Genomic_DNA"/>
</dbReference>
<name>A0AAD4IUF9_PERFH</name>
<sequence length="406" mass="44907">MAFRRSLTARAKFFYQQQQRLAAPLSHVAPHDNDDRLRPRDRGGDCLRRRIPGDNWGSFSGSRSLFGDRRFAIPATYAPVFVRNMSTDVNDVVVEKAVEAVVAPVVNEAVVAPVVNEAVSAASGNFGVDVLQYLIDHVHTFTGLNWWASIAVTTILIRTLILPLTIHQFKALSKFTRIRPQVLEINREETESSMKLLPAPDEYSLVFPGSESGCCGCSRWTMDDNPRPGLNPVDFKLDLKYGINPFTNLASHLTQYTAVFFLFSAIVNMTEKVESFKEGGAFWFTDLTTPDAMYILPLLTAFTSWRAMECNADAGLSHISRSGVLGIFAALTIPLAASAPKAVLCYWITSNLYGIAYGMAMKNPEVQKMLGIPNVTGQQHAYMQLLVLPALSAELHPVVMVFPKSI</sequence>
<dbReference type="InterPro" id="IPR001708">
    <property type="entry name" value="YidC/ALB3/OXA1/COX18"/>
</dbReference>
<dbReference type="CDD" id="cd20069">
    <property type="entry name" value="5TM_Oxa1-like"/>
    <property type="match status" value="1"/>
</dbReference>
<protein>
    <recommendedName>
        <fullName evidence="7">Membrane insertase YidC/Oxa/ALB C-terminal domain-containing protein</fullName>
    </recommendedName>
</protein>
<keyword evidence="5" id="KW-0472">Membrane</keyword>
<dbReference type="GO" id="GO:0005743">
    <property type="term" value="C:mitochondrial inner membrane"/>
    <property type="evidence" value="ECO:0007669"/>
    <property type="project" value="TreeGrafter"/>
</dbReference>
<evidence type="ECO:0000256" key="3">
    <source>
        <dbReference type="ARBA" id="ARBA00022692"/>
    </source>
</evidence>
<feature type="domain" description="Membrane insertase YidC/Oxa/ALB C-terminal" evidence="7">
    <location>
        <begin position="239"/>
        <end position="361"/>
    </location>
</feature>
<organism evidence="8 9">
    <name type="scientific">Perilla frutescens var. hirtella</name>
    <name type="common">Perilla citriodora</name>
    <name type="synonym">Perilla setoyensis</name>
    <dbReference type="NCBI Taxonomy" id="608512"/>
    <lineage>
        <taxon>Eukaryota</taxon>
        <taxon>Viridiplantae</taxon>
        <taxon>Streptophyta</taxon>
        <taxon>Embryophyta</taxon>
        <taxon>Tracheophyta</taxon>
        <taxon>Spermatophyta</taxon>
        <taxon>Magnoliopsida</taxon>
        <taxon>eudicotyledons</taxon>
        <taxon>Gunneridae</taxon>
        <taxon>Pentapetalae</taxon>
        <taxon>asterids</taxon>
        <taxon>lamiids</taxon>
        <taxon>Lamiales</taxon>
        <taxon>Lamiaceae</taxon>
        <taxon>Nepetoideae</taxon>
        <taxon>Elsholtzieae</taxon>
        <taxon>Perilla</taxon>
    </lineage>
</organism>
<comment type="caution">
    <text evidence="8">The sequence shown here is derived from an EMBL/GenBank/DDBJ whole genome shotgun (WGS) entry which is preliminary data.</text>
</comment>
<evidence type="ECO:0000256" key="6">
    <source>
        <dbReference type="RuleBase" id="RU003945"/>
    </source>
</evidence>
<comment type="similarity">
    <text evidence="2">Belongs to the OXA1/ALB3/YidC (TC 2.A.9.2) family.</text>
</comment>
<evidence type="ECO:0000259" key="7">
    <source>
        <dbReference type="Pfam" id="PF02096"/>
    </source>
</evidence>
<keyword evidence="9" id="KW-1185">Reference proteome</keyword>
<proteinExistence type="inferred from homology"/>
<evidence type="ECO:0000256" key="1">
    <source>
        <dbReference type="ARBA" id="ARBA00004141"/>
    </source>
</evidence>
<dbReference type="AlphaFoldDB" id="A0AAD4IUF9"/>
<keyword evidence="3 6" id="KW-0812">Transmembrane</keyword>
<accession>A0AAD4IUF9</accession>
<dbReference type="InterPro" id="IPR028055">
    <property type="entry name" value="YidC/Oxa/ALB_C"/>
</dbReference>
<dbReference type="Pfam" id="PF02096">
    <property type="entry name" value="60KD_IMP"/>
    <property type="match status" value="1"/>
</dbReference>
<evidence type="ECO:0000256" key="4">
    <source>
        <dbReference type="ARBA" id="ARBA00022989"/>
    </source>
</evidence>